<dbReference type="GO" id="GO:0008270">
    <property type="term" value="F:zinc ion binding"/>
    <property type="evidence" value="ECO:0007669"/>
    <property type="project" value="InterPro"/>
</dbReference>
<name>A0A8K0HGQ9_9ROSA</name>
<dbReference type="GO" id="GO:0009451">
    <property type="term" value="P:RNA modification"/>
    <property type="evidence" value="ECO:0007669"/>
    <property type="project" value="InterPro"/>
</dbReference>
<sequence>MIVQRVHPDAVTLMSVIHACSSLSSFQHARFVHGLIVRSFFRNQLELQTALVDLYVKCGSLVYARKVFDKMKERNIISWSTMISGYGMHGFAGEALKLFDQMKALVKPDHITFLSVLSACSHCGFIEEGWECFNSMNRDFKVIPRPEHYACMVDLLGRAGKLNDALDFIQRMPILPDAGVWGALLGACRIHSNTELAEVAAKHLFELDAENPGRYVLMSNIYASSGKQKHADEIRDLMKLRGVRKTAGHTVIEIKNKVYTFVAGDKSHHQSDLIYSELEKVMNRIRVEGYKPDLKFVLHNVEEEMKEKMLYVHSEKLAIVFGLLNSGPETVIRIKKNLRVCGDCHTAIKFISKVTGREIVMRDSYRFHHFKAGTCSCGDYW</sequence>
<dbReference type="InterPro" id="IPR002885">
    <property type="entry name" value="PPR_rpt"/>
</dbReference>
<dbReference type="InterPro" id="IPR032867">
    <property type="entry name" value="DYW_dom"/>
</dbReference>
<dbReference type="NCBIfam" id="TIGR00756">
    <property type="entry name" value="PPR"/>
    <property type="match status" value="2"/>
</dbReference>
<dbReference type="InterPro" id="IPR011990">
    <property type="entry name" value="TPR-like_helical_dom_sf"/>
</dbReference>
<dbReference type="Pfam" id="PF20431">
    <property type="entry name" value="E_motif"/>
    <property type="match status" value="1"/>
</dbReference>
<dbReference type="AlphaFoldDB" id="A0A8K0HGQ9"/>
<dbReference type="PANTHER" id="PTHR47926:SF433">
    <property type="entry name" value="PENTATRICOPEPTIDE REPEAT-CONTAINING PROTEIN"/>
    <property type="match status" value="1"/>
</dbReference>
<proteinExistence type="inferred from homology"/>
<evidence type="ECO:0000256" key="3">
    <source>
        <dbReference type="PROSITE-ProRule" id="PRU00708"/>
    </source>
</evidence>
<dbReference type="Pfam" id="PF01535">
    <property type="entry name" value="PPR"/>
    <property type="match status" value="1"/>
</dbReference>
<dbReference type="GO" id="GO:0003723">
    <property type="term" value="F:RNA binding"/>
    <property type="evidence" value="ECO:0007669"/>
    <property type="project" value="InterPro"/>
</dbReference>
<dbReference type="OrthoDB" id="165382at2759"/>
<feature type="domain" description="DYW" evidence="4">
    <location>
        <begin position="289"/>
        <end position="381"/>
    </location>
</feature>
<dbReference type="PROSITE" id="PS51375">
    <property type="entry name" value="PPR"/>
    <property type="match status" value="1"/>
</dbReference>
<dbReference type="Pfam" id="PF14432">
    <property type="entry name" value="DYW_deaminase"/>
    <property type="match status" value="1"/>
</dbReference>
<dbReference type="InterPro" id="IPR046848">
    <property type="entry name" value="E_motif"/>
</dbReference>
<organism evidence="5 6">
    <name type="scientific">Rhamnella rubrinervis</name>
    <dbReference type="NCBI Taxonomy" id="2594499"/>
    <lineage>
        <taxon>Eukaryota</taxon>
        <taxon>Viridiplantae</taxon>
        <taxon>Streptophyta</taxon>
        <taxon>Embryophyta</taxon>
        <taxon>Tracheophyta</taxon>
        <taxon>Spermatophyta</taxon>
        <taxon>Magnoliopsida</taxon>
        <taxon>eudicotyledons</taxon>
        <taxon>Gunneridae</taxon>
        <taxon>Pentapetalae</taxon>
        <taxon>rosids</taxon>
        <taxon>fabids</taxon>
        <taxon>Rosales</taxon>
        <taxon>Rhamnaceae</taxon>
        <taxon>rhamnoid group</taxon>
        <taxon>Rhamneae</taxon>
        <taxon>Rhamnella</taxon>
    </lineage>
</organism>
<accession>A0A8K0HGQ9</accession>
<dbReference type="EMBL" id="VOIH02000002">
    <property type="protein sequence ID" value="KAF3452462.1"/>
    <property type="molecule type" value="Genomic_DNA"/>
</dbReference>
<evidence type="ECO:0000259" key="4">
    <source>
        <dbReference type="Pfam" id="PF14432"/>
    </source>
</evidence>
<evidence type="ECO:0000313" key="5">
    <source>
        <dbReference type="EMBL" id="KAF3452462.1"/>
    </source>
</evidence>
<gene>
    <name evidence="5" type="ORF">FNV43_RR02895</name>
</gene>
<keyword evidence="2" id="KW-0677">Repeat</keyword>
<protein>
    <recommendedName>
        <fullName evidence="4">DYW domain-containing protein</fullName>
    </recommendedName>
</protein>
<dbReference type="Proteomes" id="UP000796880">
    <property type="component" value="Unassembled WGS sequence"/>
</dbReference>
<reference evidence="5" key="1">
    <citation type="submission" date="2020-03" db="EMBL/GenBank/DDBJ databases">
        <title>A high-quality chromosome-level genome assembly of a woody plant with both climbing and erect habits, Rhamnella rubrinervis.</title>
        <authorList>
            <person name="Lu Z."/>
            <person name="Yang Y."/>
            <person name="Zhu X."/>
            <person name="Sun Y."/>
        </authorList>
    </citation>
    <scope>NUCLEOTIDE SEQUENCE</scope>
    <source>
        <strain evidence="5">BYM</strain>
        <tissue evidence="5">Leaf</tissue>
    </source>
</reference>
<dbReference type="InterPro" id="IPR046849">
    <property type="entry name" value="E2_motif"/>
</dbReference>
<dbReference type="Pfam" id="PF20430">
    <property type="entry name" value="Eplus_motif"/>
    <property type="match status" value="1"/>
</dbReference>
<dbReference type="Gene3D" id="1.25.40.10">
    <property type="entry name" value="Tetratricopeptide repeat domain"/>
    <property type="match status" value="2"/>
</dbReference>
<dbReference type="PANTHER" id="PTHR47926">
    <property type="entry name" value="PENTATRICOPEPTIDE REPEAT-CONTAINING PROTEIN"/>
    <property type="match status" value="1"/>
</dbReference>
<dbReference type="FunFam" id="1.25.40.10:FF:000344">
    <property type="entry name" value="Pentatricopeptide repeat-containing protein"/>
    <property type="match status" value="1"/>
</dbReference>
<evidence type="ECO:0000256" key="2">
    <source>
        <dbReference type="ARBA" id="ARBA00022737"/>
    </source>
</evidence>
<dbReference type="InterPro" id="IPR046960">
    <property type="entry name" value="PPR_At4g14850-like_plant"/>
</dbReference>
<feature type="repeat" description="PPR" evidence="3">
    <location>
        <begin position="75"/>
        <end position="105"/>
    </location>
</feature>
<comment type="caution">
    <text evidence="5">The sequence shown here is derived from an EMBL/GenBank/DDBJ whole genome shotgun (WGS) entry which is preliminary data.</text>
</comment>
<comment type="similarity">
    <text evidence="1">Belongs to the PPR family. PCMP-H subfamily.</text>
</comment>
<evidence type="ECO:0000313" key="6">
    <source>
        <dbReference type="Proteomes" id="UP000796880"/>
    </source>
</evidence>
<evidence type="ECO:0000256" key="1">
    <source>
        <dbReference type="ARBA" id="ARBA00006643"/>
    </source>
</evidence>
<keyword evidence="6" id="KW-1185">Reference proteome</keyword>
<dbReference type="FunFam" id="1.25.40.10:FF:001050">
    <property type="entry name" value="Pentatricopeptide repeat-containing protein At2g33760"/>
    <property type="match status" value="1"/>
</dbReference>
<dbReference type="Pfam" id="PF13041">
    <property type="entry name" value="PPR_2"/>
    <property type="match status" value="1"/>
</dbReference>